<dbReference type="AlphaFoldDB" id="A0AAF1KFK4"/>
<reference evidence="13" key="2">
    <citation type="journal article" date="2023" name="MicrobiologyOpen">
        <title>Genomics of the tumorigenes clade of the family Rhizobiaceae and description of Rhizobium rhododendri sp. nov.</title>
        <authorList>
            <person name="Kuzmanovic N."/>
            <person name="diCenzo G.C."/>
            <person name="Bunk B."/>
            <person name="Sproeer C."/>
            <person name="Fruehling A."/>
            <person name="Neumann-Schaal M."/>
            <person name="Overmann J."/>
            <person name="Smalla K."/>
        </authorList>
    </citation>
    <scope>NUCLEOTIDE SEQUENCE [LARGE SCALE GENOMIC DNA]</scope>
    <source>
        <strain evidence="13">1078</strain>
    </source>
</reference>
<evidence type="ECO:0000256" key="4">
    <source>
        <dbReference type="ARBA" id="ARBA00018080"/>
    </source>
</evidence>
<keyword evidence="9 10" id="KW-0456">Lyase</keyword>
<evidence type="ECO:0000256" key="5">
    <source>
        <dbReference type="ARBA" id="ARBA00022605"/>
    </source>
</evidence>
<dbReference type="GO" id="GO:0004640">
    <property type="term" value="F:phosphoribosylanthranilate isomerase activity"/>
    <property type="evidence" value="ECO:0007669"/>
    <property type="project" value="TreeGrafter"/>
</dbReference>
<dbReference type="RefSeq" id="WP_111215674.1">
    <property type="nucleotide sequence ID" value="NZ_CP117255.1"/>
</dbReference>
<accession>A0AAF1KFK4</accession>
<feature type="domain" description="Indole-3-glycerol phosphate synthase" evidence="11">
    <location>
        <begin position="5"/>
        <end position="260"/>
    </location>
</feature>
<dbReference type="NCBIfam" id="NF001370">
    <property type="entry name" value="PRK00278.1-2"/>
    <property type="match status" value="1"/>
</dbReference>
<organism evidence="12 13">
    <name type="scientific">Rhizobium tumorigenes</name>
    <dbReference type="NCBI Taxonomy" id="2041385"/>
    <lineage>
        <taxon>Bacteria</taxon>
        <taxon>Pseudomonadati</taxon>
        <taxon>Pseudomonadota</taxon>
        <taxon>Alphaproteobacteria</taxon>
        <taxon>Hyphomicrobiales</taxon>
        <taxon>Rhizobiaceae</taxon>
        <taxon>Rhizobium/Agrobacterium group</taxon>
        <taxon>Rhizobium</taxon>
    </lineage>
</organism>
<dbReference type="PANTHER" id="PTHR22854:SF2">
    <property type="entry name" value="INDOLE-3-GLYCEROL-PHOSPHATE SYNTHASE"/>
    <property type="match status" value="1"/>
</dbReference>
<comment type="catalytic activity">
    <reaction evidence="1 10">
        <text>1-(2-carboxyphenylamino)-1-deoxy-D-ribulose 5-phosphate + H(+) = (1S,2R)-1-C-(indol-3-yl)glycerol 3-phosphate + CO2 + H2O</text>
        <dbReference type="Rhea" id="RHEA:23476"/>
        <dbReference type="ChEBI" id="CHEBI:15377"/>
        <dbReference type="ChEBI" id="CHEBI:15378"/>
        <dbReference type="ChEBI" id="CHEBI:16526"/>
        <dbReference type="ChEBI" id="CHEBI:58613"/>
        <dbReference type="ChEBI" id="CHEBI:58866"/>
        <dbReference type="EC" id="4.1.1.48"/>
    </reaction>
</comment>
<dbReference type="InterPro" id="IPR011060">
    <property type="entry name" value="RibuloseP-bd_barrel"/>
</dbReference>
<evidence type="ECO:0000256" key="10">
    <source>
        <dbReference type="HAMAP-Rule" id="MF_00134"/>
    </source>
</evidence>
<sequence>MTDILKKIEIYKRQEIEAAKASVSLADLKAMQADQTPPRGFHRALVAKHEAGLFGLIAEIKKASPSKGLIRADFDPPALAAAYETGGAACLSVLTDAPSFQGSPAFLTAARAACNLPALRKDFMFETYQVQEARAWGADCILLIMASLSDEDAQRLQDEAFGLGMDVLVEVHNEPEMERALKLSSPLIGINNRDLRTFEVSLATSERLAPMVPADRMIVGESGIFTHADCVRLQACRINTFLVGESLMRKDDVEAATRTLLTGEAASLAAE</sequence>
<dbReference type="EC" id="4.1.1.48" evidence="3 10"/>
<dbReference type="Gene3D" id="3.20.20.70">
    <property type="entry name" value="Aldolase class I"/>
    <property type="match status" value="1"/>
</dbReference>
<comment type="similarity">
    <text evidence="10">Belongs to the TrpC family.</text>
</comment>
<proteinExistence type="inferred from homology"/>
<name>A0AAF1KFK4_9HYPH</name>
<dbReference type="HAMAP" id="MF_00134_B">
    <property type="entry name" value="IGPS_B"/>
    <property type="match status" value="1"/>
</dbReference>
<protein>
    <recommendedName>
        <fullName evidence="4 10">Indole-3-glycerol phosphate synthase</fullName>
        <shortName evidence="10">IGPS</shortName>
        <ecNumber evidence="3 10">4.1.1.48</ecNumber>
    </recommendedName>
</protein>
<dbReference type="CDD" id="cd00331">
    <property type="entry name" value="IGPS"/>
    <property type="match status" value="1"/>
</dbReference>
<dbReference type="Proteomes" id="UP000249499">
    <property type="component" value="Chromosome"/>
</dbReference>
<gene>
    <name evidence="10 12" type="primary">trpC</name>
    <name evidence="12" type="ORF">PR017_06705</name>
</gene>
<evidence type="ECO:0000256" key="1">
    <source>
        <dbReference type="ARBA" id="ARBA00001633"/>
    </source>
</evidence>
<evidence type="ECO:0000313" key="12">
    <source>
        <dbReference type="EMBL" id="WFR96801.1"/>
    </source>
</evidence>
<dbReference type="GO" id="GO:0000162">
    <property type="term" value="P:L-tryptophan biosynthetic process"/>
    <property type="evidence" value="ECO:0007669"/>
    <property type="project" value="UniProtKB-UniRule"/>
</dbReference>
<dbReference type="KEGG" id="rtu:PR017_06705"/>
<dbReference type="NCBIfam" id="NF001373">
    <property type="entry name" value="PRK00278.1-6"/>
    <property type="match status" value="1"/>
</dbReference>
<reference evidence="12 13" key="1">
    <citation type="journal article" date="2018" name="Sci. Rep.">
        <title>Rhizobium tumorigenes sp. nov., a novel plant tumorigenic bacterium isolated from cane gall tumors on thornless blackberry.</title>
        <authorList>
            <person name="Kuzmanovi N."/>
            <person name="Smalla K."/>
            <person name="Gronow S."/>
            <person name="PuBawska J."/>
        </authorList>
    </citation>
    <scope>NUCLEOTIDE SEQUENCE [LARGE SCALE GENOMIC DNA]</scope>
    <source>
        <strain evidence="12 13">1078</strain>
    </source>
</reference>
<evidence type="ECO:0000313" key="13">
    <source>
        <dbReference type="Proteomes" id="UP000249499"/>
    </source>
</evidence>
<keyword evidence="5 10" id="KW-0028">Amino-acid biosynthesis</keyword>
<evidence type="ECO:0000259" key="11">
    <source>
        <dbReference type="Pfam" id="PF00218"/>
    </source>
</evidence>
<dbReference type="InterPro" id="IPR045186">
    <property type="entry name" value="Indole-3-glycerol_P_synth"/>
</dbReference>
<comment type="pathway">
    <text evidence="2 10">Amino-acid biosynthesis; L-tryptophan biosynthesis; L-tryptophan from chorismate: step 4/5.</text>
</comment>
<keyword evidence="13" id="KW-1185">Reference proteome</keyword>
<keyword evidence="7 10" id="KW-0822">Tryptophan biosynthesis</keyword>
<keyword evidence="6 10" id="KW-0210">Decarboxylase</keyword>
<evidence type="ECO:0000256" key="2">
    <source>
        <dbReference type="ARBA" id="ARBA00004696"/>
    </source>
</evidence>
<dbReference type="NCBIfam" id="NF001377">
    <property type="entry name" value="PRK00278.2-4"/>
    <property type="match status" value="1"/>
</dbReference>
<evidence type="ECO:0000256" key="6">
    <source>
        <dbReference type="ARBA" id="ARBA00022793"/>
    </source>
</evidence>
<evidence type="ECO:0000256" key="3">
    <source>
        <dbReference type="ARBA" id="ARBA00012362"/>
    </source>
</evidence>
<dbReference type="SUPFAM" id="SSF51366">
    <property type="entry name" value="Ribulose-phoshate binding barrel"/>
    <property type="match status" value="1"/>
</dbReference>
<dbReference type="PANTHER" id="PTHR22854">
    <property type="entry name" value="TRYPTOPHAN BIOSYNTHESIS PROTEIN"/>
    <property type="match status" value="1"/>
</dbReference>
<evidence type="ECO:0000256" key="7">
    <source>
        <dbReference type="ARBA" id="ARBA00022822"/>
    </source>
</evidence>
<keyword evidence="8 10" id="KW-0057">Aromatic amino acid biosynthesis</keyword>
<dbReference type="EMBL" id="CP117255">
    <property type="protein sequence ID" value="WFR96801.1"/>
    <property type="molecule type" value="Genomic_DNA"/>
</dbReference>
<evidence type="ECO:0000256" key="8">
    <source>
        <dbReference type="ARBA" id="ARBA00023141"/>
    </source>
</evidence>
<dbReference type="FunFam" id="3.20.20.70:FF:000024">
    <property type="entry name" value="Indole-3-glycerol phosphate synthase"/>
    <property type="match status" value="1"/>
</dbReference>
<dbReference type="GO" id="GO:0004425">
    <property type="term" value="F:indole-3-glycerol-phosphate synthase activity"/>
    <property type="evidence" value="ECO:0007669"/>
    <property type="project" value="UniProtKB-UniRule"/>
</dbReference>
<dbReference type="PROSITE" id="PS00614">
    <property type="entry name" value="IGPS"/>
    <property type="match status" value="1"/>
</dbReference>
<dbReference type="InterPro" id="IPR001468">
    <property type="entry name" value="Indole-3-GlycerolPSynthase_CS"/>
</dbReference>
<dbReference type="Pfam" id="PF00218">
    <property type="entry name" value="IGPS"/>
    <property type="match status" value="1"/>
</dbReference>
<dbReference type="InterPro" id="IPR013798">
    <property type="entry name" value="Indole-3-glycerol_P_synth_dom"/>
</dbReference>
<evidence type="ECO:0000256" key="9">
    <source>
        <dbReference type="ARBA" id="ARBA00023239"/>
    </source>
</evidence>
<dbReference type="InterPro" id="IPR013785">
    <property type="entry name" value="Aldolase_TIM"/>
</dbReference>